<sequence>MPLFHFNSLTGDMFLPDPEGEDLPNVALAREVAEQSAREALIEAVKTGDIAPDCIQVTNSEGHEVATVFLEDLLRG</sequence>
<evidence type="ECO:0000313" key="2">
    <source>
        <dbReference type="EMBL" id="SHN80627.1"/>
    </source>
</evidence>
<dbReference type="Proteomes" id="UP000184096">
    <property type="component" value="Chromosome I"/>
</dbReference>
<dbReference type="AlphaFoldDB" id="A0A1M7UCP5"/>
<dbReference type="RefSeq" id="WP_156898629.1">
    <property type="nucleotide sequence ID" value="NZ_LT670849.1"/>
</dbReference>
<evidence type="ECO:0000313" key="3">
    <source>
        <dbReference type="Proteomes" id="UP000184096"/>
    </source>
</evidence>
<feature type="domain" description="DUF6894" evidence="1">
    <location>
        <begin position="3"/>
        <end position="70"/>
    </location>
</feature>
<protein>
    <recommendedName>
        <fullName evidence="1">DUF6894 domain-containing protein</fullName>
    </recommendedName>
</protein>
<dbReference type="InterPro" id="IPR054189">
    <property type="entry name" value="DUF6894"/>
</dbReference>
<dbReference type="Pfam" id="PF21834">
    <property type="entry name" value="DUF6894"/>
    <property type="match status" value="1"/>
</dbReference>
<accession>A0A1M7UCP5</accession>
<reference evidence="3" key="1">
    <citation type="submission" date="2016-11" db="EMBL/GenBank/DDBJ databases">
        <authorList>
            <person name="Varghese N."/>
            <person name="Submissions S."/>
        </authorList>
    </citation>
    <scope>NUCLEOTIDE SEQUENCE [LARGE SCALE GENOMIC DNA]</scope>
    <source>
        <strain evidence="3">GAS401</strain>
    </source>
</reference>
<gene>
    <name evidence="2" type="ORF">SAMN05444170_4449</name>
</gene>
<proteinExistence type="predicted"/>
<name>A0A1M7UCP5_9BRAD</name>
<dbReference type="EMBL" id="LT670849">
    <property type="protein sequence ID" value="SHN80627.1"/>
    <property type="molecule type" value="Genomic_DNA"/>
</dbReference>
<evidence type="ECO:0000259" key="1">
    <source>
        <dbReference type="Pfam" id="PF21834"/>
    </source>
</evidence>
<organism evidence="2 3">
    <name type="scientific">Bradyrhizobium erythrophlei</name>
    <dbReference type="NCBI Taxonomy" id="1437360"/>
    <lineage>
        <taxon>Bacteria</taxon>
        <taxon>Pseudomonadati</taxon>
        <taxon>Pseudomonadota</taxon>
        <taxon>Alphaproteobacteria</taxon>
        <taxon>Hyphomicrobiales</taxon>
        <taxon>Nitrobacteraceae</taxon>
        <taxon>Bradyrhizobium</taxon>
    </lineage>
</organism>
<dbReference type="OrthoDB" id="7999639at2"/>
<keyword evidence="3" id="KW-1185">Reference proteome</keyword>